<protein>
    <recommendedName>
        <fullName evidence="4">EF-hand domain-containing protein</fullName>
    </recommendedName>
</protein>
<comment type="caution">
    <text evidence="5">The sequence shown here is derived from an EMBL/GenBank/DDBJ whole genome shotgun (WGS) entry which is preliminary data.</text>
</comment>
<reference evidence="5" key="1">
    <citation type="submission" date="2023-05" db="EMBL/GenBank/DDBJ databases">
        <authorList>
            <person name="Stuckert A."/>
        </authorList>
    </citation>
    <scope>NUCLEOTIDE SEQUENCE</scope>
</reference>
<dbReference type="Gene3D" id="1.10.238.10">
    <property type="entry name" value="EF-hand"/>
    <property type="match status" value="1"/>
</dbReference>
<sequence length="313" mass="35366">MAQCADMFRETIRHDIWRQRFTELFLACDAAKIGFLDRQRVLALLEIFYDRIITEVEEWQPRNPRQWPVIEIGEMDPTDFWVDFQEGVNPTEEKGEKGEAPTTATSIISTESVHAVEELKKSAGDTGEGTTENEQAPQAEDNGSRGSQNIEEKPWSGDLLTSDLAIRYSSYGDRNQDECQNTVSKFTDLYNIISDINTRGPSRIPSAFNGKALNLPQFVQLMETFVGDAPLSAVENLTSFIQKEYVETEEERIALLAKVHQDALIARQKLVLQALFEKWDNDGSGFLELKEVDGVLIKYKEGMESEAMAKGKV</sequence>
<dbReference type="PROSITE" id="PS00018">
    <property type="entry name" value="EF_HAND_1"/>
    <property type="match status" value="1"/>
</dbReference>
<dbReference type="Proteomes" id="UP001162483">
    <property type="component" value="Unassembled WGS sequence"/>
</dbReference>
<keyword evidence="6" id="KW-1185">Reference proteome</keyword>
<dbReference type="PROSITE" id="PS50222">
    <property type="entry name" value="EF_HAND_2"/>
    <property type="match status" value="1"/>
</dbReference>
<proteinExistence type="predicted"/>
<dbReference type="PANTHER" id="PTHR46788">
    <property type="entry name" value="EF-HAND CALCIUM-BINDING DOMAIN-CONTAINING PROTEIN 5"/>
    <property type="match status" value="1"/>
</dbReference>
<feature type="domain" description="EF-hand" evidence="4">
    <location>
        <begin position="267"/>
        <end position="302"/>
    </location>
</feature>
<gene>
    <name evidence="5" type="ORF">SPARVUS_LOCUS8130158</name>
</gene>
<evidence type="ECO:0000313" key="5">
    <source>
        <dbReference type="EMBL" id="CAI9575088.1"/>
    </source>
</evidence>
<keyword evidence="2" id="KW-0106">Calcium</keyword>
<accession>A0ABN9DUN6</accession>
<organism evidence="5 6">
    <name type="scientific">Staurois parvus</name>
    <dbReference type="NCBI Taxonomy" id="386267"/>
    <lineage>
        <taxon>Eukaryota</taxon>
        <taxon>Metazoa</taxon>
        <taxon>Chordata</taxon>
        <taxon>Craniata</taxon>
        <taxon>Vertebrata</taxon>
        <taxon>Euteleostomi</taxon>
        <taxon>Amphibia</taxon>
        <taxon>Batrachia</taxon>
        <taxon>Anura</taxon>
        <taxon>Neobatrachia</taxon>
        <taxon>Ranoidea</taxon>
        <taxon>Ranidae</taxon>
        <taxon>Staurois</taxon>
    </lineage>
</organism>
<evidence type="ECO:0000313" key="6">
    <source>
        <dbReference type="Proteomes" id="UP001162483"/>
    </source>
</evidence>
<dbReference type="SUPFAM" id="SSF47473">
    <property type="entry name" value="EF-hand"/>
    <property type="match status" value="1"/>
</dbReference>
<evidence type="ECO:0000256" key="2">
    <source>
        <dbReference type="ARBA" id="ARBA00022837"/>
    </source>
</evidence>
<evidence type="ECO:0000256" key="1">
    <source>
        <dbReference type="ARBA" id="ARBA00022723"/>
    </source>
</evidence>
<evidence type="ECO:0000259" key="4">
    <source>
        <dbReference type="PROSITE" id="PS50222"/>
    </source>
</evidence>
<name>A0ABN9DUN6_9NEOB</name>
<dbReference type="InterPro" id="IPR018247">
    <property type="entry name" value="EF_Hand_1_Ca_BS"/>
</dbReference>
<feature type="non-terminal residue" evidence="5">
    <location>
        <position position="313"/>
    </location>
</feature>
<feature type="region of interest" description="Disordered" evidence="3">
    <location>
        <begin position="119"/>
        <end position="156"/>
    </location>
</feature>
<keyword evidence="1" id="KW-0479">Metal-binding</keyword>
<dbReference type="EMBL" id="CATNWA010014715">
    <property type="protein sequence ID" value="CAI9575088.1"/>
    <property type="molecule type" value="Genomic_DNA"/>
</dbReference>
<dbReference type="InterPro" id="IPR002048">
    <property type="entry name" value="EF_hand_dom"/>
</dbReference>
<evidence type="ECO:0000256" key="3">
    <source>
        <dbReference type="SAM" id="MobiDB-lite"/>
    </source>
</evidence>
<dbReference type="PANTHER" id="PTHR46788:SF1">
    <property type="entry name" value="EF-HAND CALCIUM-BINDING DOMAIN-CONTAINING PROTEIN 5"/>
    <property type="match status" value="1"/>
</dbReference>
<dbReference type="InterPro" id="IPR011992">
    <property type="entry name" value="EF-hand-dom_pair"/>
</dbReference>